<reference evidence="1" key="1">
    <citation type="submission" date="2016-07" db="EMBL/GenBank/DDBJ databases">
        <authorList>
            <person name="Bretaudeau A."/>
        </authorList>
    </citation>
    <scope>NUCLEOTIDE SEQUENCE</scope>
    <source>
        <strain evidence="1">Rice</strain>
        <tissue evidence="1">Whole body</tissue>
    </source>
</reference>
<gene>
    <name evidence="1" type="ORF">SFRICE_024063</name>
</gene>
<protein>
    <submittedName>
        <fullName evidence="1">SFRICE_024063</fullName>
    </submittedName>
</protein>
<organism evidence="1">
    <name type="scientific">Spodoptera frugiperda</name>
    <name type="common">Fall armyworm</name>
    <dbReference type="NCBI Taxonomy" id="7108"/>
    <lineage>
        <taxon>Eukaryota</taxon>
        <taxon>Metazoa</taxon>
        <taxon>Ecdysozoa</taxon>
        <taxon>Arthropoda</taxon>
        <taxon>Hexapoda</taxon>
        <taxon>Insecta</taxon>
        <taxon>Pterygota</taxon>
        <taxon>Neoptera</taxon>
        <taxon>Endopterygota</taxon>
        <taxon>Lepidoptera</taxon>
        <taxon>Glossata</taxon>
        <taxon>Ditrysia</taxon>
        <taxon>Noctuoidea</taxon>
        <taxon>Noctuidae</taxon>
        <taxon>Amphipyrinae</taxon>
        <taxon>Spodoptera</taxon>
    </lineage>
</organism>
<evidence type="ECO:0000313" key="1">
    <source>
        <dbReference type="EMBL" id="SOQ49179.1"/>
    </source>
</evidence>
<proteinExistence type="predicted"/>
<dbReference type="AlphaFoldDB" id="A0A2H1W7W4"/>
<dbReference type="EMBL" id="ODYU01006909">
    <property type="protein sequence ID" value="SOQ49179.1"/>
    <property type="molecule type" value="Genomic_DNA"/>
</dbReference>
<sequence>MTAALSCVVSSRKCDCRARVLGFDSRLNTVLEMSTISLRIGHQPYWAPSVVIWLFGPPQMGPSKADARAGAADHSAVTGASARKAGSAANATLATCLIRDCSDMVLSTNVDQKKTAKTQPNPQKILKQ</sequence>
<name>A0A2H1W7W4_SPOFR</name>
<accession>A0A2H1W7W4</accession>